<protein>
    <submittedName>
        <fullName evidence="2">Uncharacterized protein</fullName>
    </submittedName>
</protein>
<dbReference type="OrthoDB" id="72269at2759"/>
<sequence>MSSGNFLKFLLPIVTFPVLAAFALNFVVGHTQSSGWGEKLRIQCESSETPYALPYSGITQVDGALCILVSVFHASFTSVSLPFTFWFLISAVPVTAFLYVEAFRRRVPSLPIKYPIIPGILMQTATFGATIPMWWLFAILTGVTNLRPSSATTTVAQGHALAIAFGIFIGMFIPTISMFALLDPYVTAVWQFFPLFVSFAIAAHLLVRPTSKDQESGHTIISILYIASFIFSSSVHLAVVSSRLHDLGRLKAFFFPSTSVLDLSLNDDLHALHLLQWDALFGFGSAILGTLWFARSRMQLLGLLAWHIVAIPVMGPGAAITGVALWRESHLNSTEKPVDAKK</sequence>
<gene>
    <name evidence="2" type="ORF">D9758_001723</name>
</gene>
<dbReference type="Proteomes" id="UP000559256">
    <property type="component" value="Unassembled WGS sequence"/>
</dbReference>
<name>A0A8H5GXY6_9AGAR</name>
<keyword evidence="1" id="KW-1133">Transmembrane helix</keyword>
<dbReference type="AlphaFoldDB" id="A0A8H5GXY6"/>
<comment type="caution">
    <text evidence="2">The sequence shown here is derived from an EMBL/GenBank/DDBJ whole genome shotgun (WGS) entry which is preliminary data.</text>
</comment>
<reference evidence="2 3" key="1">
    <citation type="journal article" date="2020" name="ISME J.">
        <title>Uncovering the hidden diversity of litter-decomposition mechanisms in mushroom-forming fungi.</title>
        <authorList>
            <person name="Floudas D."/>
            <person name="Bentzer J."/>
            <person name="Ahren D."/>
            <person name="Johansson T."/>
            <person name="Persson P."/>
            <person name="Tunlid A."/>
        </authorList>
    </citation>
    <scope>NUCLEOTIDE SEQUENCE [LARGE SCALE GENOMIC DNA]</scope>
    <source>
        <strain evidence="2 3">CBS 291.85</strain>
    </source>
</reference>
<feature type="transmembrane region" description="Helical" evidence="1">
    <location>
        <begin position="219"/>
        <end position="239"/>
    </location>
</feature>
<keyword evidence="1" id="KW-0472">Membrane</keyword>
<evidence type="ECO:0000313" key="3">
    <source>
        <dbReference type="Proteomes" id="UP000559256"/>
    </source>
</evidence>
<organism evidence="2 3">
    <name type="scientific">Tetrapyrgos nigripes</name>
    <dbReference type="NCBI Taxonomy" id="182062"/>
    <lineage>
        <taxon>Eukaryota</taxon>
        <taxon>Fungi</taxon>
        <taxon>Dikarya</taxon>
        <taxon>Basidiomycota</taxon>
        <taxon>Agaricomycotina</taxon>
        <taxon>Agaricomycetes</taxon>
        <taxon>Agaricomycetidae</taxon>
        <taxon>Agaricales</taxon>
        <taxon>Marasmiineae</taxon>
        <taxon>Marasmiaceae</taxon>
        <taxon>Tetrapyrgos</taxon>
    </lineage>
</organism>
<feature type="transmembrane region" description="Helical" evidence="1">
    <location>
        <begin position="53"/>
        <end position="72"/>
    </location>
</feature>
<evidence type="ECO:0000256" key="1">
    <source>
        <dbReference type="SAM" id="Phobius"/>
    </source>
</evidence>
<feature type="transmembrane region" description="Helical" evidence="1">
    <location>
        <begin position="79"/>
        <end position="100"/>
    </location>
</feature>
<feature type="transmembrane region" description="Helical" evidence="1">
    <location>
        <begin position="161"/>
        <end position="182"/>
    </location>
</feature>
<keyword evidence="3" id="KW-1185">Reference proteome</keyword>
<feature type="transmembrane region" description="Helical" evidence="1">
    <location>
        <begin position="120"/>
        <end position="140"/>
    </location>
</feature>
<evidence type="ECO:0000313" key="2">
    <source>
        <dbReference type="EMBL" id="KAF5373138.1"/>
    </source>
</evidence>
<proteinExistence type="predicted"/>
<keyword evidence="1" id="KW-0812">Transmembrane</keyword>
<dbReference type="EMBL" id="JAACJM010000004">
    <property type="protein sequence ID" value="KAF5373138.1"/>
    <property type="molecule type" value="Genomic_DNA"/>
</dbReference>
<feature type="transmembrane region" description="Helical" evidence="1">
    <location>
        <begin position="274"/>
        <end position="294"/>
    </location>
</feature>
<accession>A0A8H5GXY6</accession>
<feature type="transmembrane region" description="Helical" evidence="1">
    <location>
        <begin position="188"/>
        <end position="207"/>
    </location>
</feature>
<feature type="transmembrane region" description="Helical" evidence="1">
    <location>
        <begin position="301"/>
        <end position="326"/>
    </location>
</feature>